<gene>
    <name evidence="8" type="ORF">RJ640_013704</name>
</gene>
<evidence type="ECO:0000313" key="9">
    <source>
        <dbReference type="Proteomes" id="UP001187471"/>
    </source>
</evidence>
<evidence type="ECO:0000256" key="5">
    <source>
        <dbReference type="ARBA" id="ARBA00047928"/>
    </source>
</evidence>
<evidence type="ECO:0000256" key="6">
    <source>
        <dbReference type="SAM" id="MobiDB-lite"/>
    </source>
</evidence>
<evidence type="ECO:0000256" key="3">
    <source>
        <dbReference type="ARBA" id="ARBA00023085"/>
    </source>
</evidence>
<dbReference type="PANTHER" id="PTHR31707">
    <property type="entry name" value="PECTINESTERASE"/>
    <property type="match status" value="1"/>
</dbReference>
<dbReference type="GO" id="GO:0042545">
    <property type="term" value="P:cell wall modification"/>
    <property type="evidence" value="ECO:0007669"/>
    <property type="project" value="InterPro"/>
</dbReference>
<dbReference type="Gene3D" id="2.160.20.10">
    <property type="entry name" value="Single-stranded right-handed beta-helix, Pectin lyase-like"/>
    <property type="match status" value="2"/>
</dbReference>
<evidence type="ECO:0000259" key="7">
    <source>
        <dbReference type="Pfam" id="PF01095"/>
    </source>
</evidence>
<dbReference type="InterPro" id="IPR012334">
    <property type="entry name" value="Pectin_lyas_fold"/>
</dbReference>
<feature type="compositionally biased region" description="Basic and acidic residues" evidence="6">
    <location>
        <begin position="251"/>
        <end position="268"/>
    </location>
</feature>
<comment type="caution">
    <text evidence="8">The sequence shown here is derived from an EMBL/GenBank/DDBJ whole genome shotgun (WGS) entry which is preliminary data.</text>
</comment>
<accession>A0AA88QA34</accession>
<keyword evidence="3" id="KW-0063">Aspartyl esterase</keyword>
<dbReference type="InterPro" id="IPR000070">
    <property type="entry name" value="Pectinesterase_cat"/>
</dbReference>
<dbReference type="Proteomes" id="UP001187471">
    <property type="component" value="Unassembled WGS sequence"/>
</dbReference>
<name>A0AA88QA34_9ASTE</name>
<dbReference type="Pfam" id="PF01095">
    <property type="entry name" value="Pectinesterase"/>
    <property type="match status" value="1"/>
</dbReference>
<reference evidence="8" key="1">
    <citation type="submission" date="2022-12" db="EMBL/GenBank/DDBJ databases">
        <title>Draft genome assemblies for two species of Escallonia (Escalloniales).</title>
        <authorList>
            <person name="Chanderbali A."/>
            <person name="Dervinis C."/>
            <person name="Anghel I."/>
            <person name="Soltis D."/>
            <person name="Soltis P."/>
            <person name="Zapata F."/>
        </authorList>
    </citation>
    <scope>NUCLEOTIDE SEQUENCE</scope>
    <source>
        <strain evidence="8">UCBG92.1500</strain>
        <tissue evidence="8">Leaf</tissue>
    </source>
</reference>
<sequence>MVERQPNLTVAKDGSSDSYTIAEAIERAPSKRWCIFTIRISARVYDEYVVVSSHKWNITVKRKWFTAEELRIVNMTGPVKGQAVALFVSISYVAFYRCNISAYQDTLYISHGLQFYRHCTIEGTMDFIFGYRSAVFQECKILVRKPNPNQMNILTADGRQNQKEKSWISIENSIIAAAPDRTGSKIGTMRNYSIPDKLGKACSVPKILSRGKKLIKILDVLQQWVATELRQKEPHDLTSVMVIVERLEDFKQGERPRSPRHERAKYGGDSRSLA</sequence>
<dbReference type="InterPro" id="IPR011050">
    <property type="entry name" value="Pectin_lyase_fold/virulence"/>
</dbReference>
<dbReference type="SUPFAM" id="SSF51126">
    <property type="entry name" value="Pectin lyase-like"/>
    <property type="match status" value="1"/>
</dbReference>
<feature type="domain" description="Pectinesterase catalytic" evidence="7">
    <location>
        <begin position="59"/>
        <end position="185"/>
    </location>
</feature>
<keyword evidence="2" id="KW-0378">Hydrolase</keyword>
<evidence type="ECO:0000256" key="4">
    <source>
        <dbReference type="ARBA" id="ARBA00023316"/>
    </source>
</evidence>
<keyword evidence="9" id="KW-1185">Reference proteome</keyword>
<comment type="catalytic activity">
    <reaction evidence="5">
        <text>[(1-&gt;4)-alpha-D-galacturonosyl methyl ester](n) + n H2O = [(1-&gt;4)-alpha-D-galacturonosyl](n) + n methanol + n H(+)</text>
        <dbReference type="Rhea" id="RHEA:22380"/>
        <dbReference type="Rhea" id="RHEA-COMP:14570"/>
        <dbReference type="Rhea" id="RHEA-COMP:14573"/>
        <dbReference type="ChEBI" id="CHEBI:15377"/>
        <dbReference type="ChEBI" id="CHEBI:15378"/>
        <dbReference type="ChEBI" id="CHEBI:17790"/>
        <dbReference type="ChEBI" id="CHEBI:140522"/>
        <dbReference type="ChEBI" id="CHEBI:140523"/>
        <dbReference type="EC" id="3.1.1.11"/>
    </reaction>
</comment>
<keyword evidence="4" id="KW-0961">Cell wall biogenesis/degradation</keyword>
<evidence type="ECO:0000313" key="8">
    <source>
        <dbReference type="EMBL" id="KAK2966394.1"/>
    </source>
</evidence>
<dbReference type="AlphaFoldDB" id="A0AA88QA34"/>
<proteinExistence type="predicted"/>
<evidence type="ECO:0000256" key="1">
    <source>
        <dbReference type="ARBA" id="ARBA00005184"/>
    </source>
</evidence>
<dbReference type="GO" id="GO:0030599">
    <property type="term" value="F:pectinesterase activity"/>
    <property type="evidence" value="ECO:0007669"/>
    <property type="project" value="UniProtKB-EC"/>
</dbReference>
<protein>
    <recommendedName>
        <fullName evidence="7">Pectinesterase catalytic domain-containing protein</fullName>
    </recommendedName>
</protein>
<feature type="region of interest" description="Disordered" evidence="6">
    <location>
        <begin position="251"/>
        <end position="274"/>
    </location>
</feature>
<evidence type="ECO:0000256" key="2">
    <source>
        <dbReference type="ARBA" id="ARBA00022801"/>
    </source>
</evidence>
<organism evidence="8 9">
    <name type="scientific">Escallonia rubra</name>
    <dbReference type="NCBI Taxonomy" id="112253"/>
    <lineage>
        <taxon>Eukaryota</taxon>
        <taxon>Viridiplantae</taxon>
        <taxon>Streptophyta</taxon>
        <taxon>Embryophyta</taxon>
        <taxon>Tracheophyta</taxon>
        <taxon>Spermatophyta</taxon>
        <taxon>Magnoliopsida</taxon>
        <taxon>eudicotyledons</taxon>
        <taxon>Gunneridae</taxon>
        <taxon>Pentapetalae</taxon>
        <taxon>asterids</taxon>
        <taxon>campanulids</taxon>
        <taxon>Escalloniales</taxon>
        <taxon>Escalloniaceae</taxon>
        <taxon>Escallonia</taxon>
    </lineage>
</organism>
<dbReference type="EMBL" id="JAVXUO010003131">
    <property type="protein sequence ID" value="KAK2966394.1"/>
    <property type="molecule type" value="Genomic_DNA"/>
</dbReference>
<comment type="pathway">
    <text evidence="1">Glycan metabolism; pectin degradation; 2-dehydro-3-deoxy-D-gluconate from pectin: step 1/5.</text>
</comment>